<protein>
    <recommendedName>
        <fullName evidence="6">3-hydroxyisobutyryl-coenzyme A hydrolase</fullName>
    </recommendedName>
</protein>
<name>A0A418B1D9_9STRA</name>
<dbReference type="PROSITE" id="PS00166">
    <property type="entry name" value="ENOYL_COA_HYDRATASE"/>
    <property type="match status" value="1"/>
</dbReference>
<dbReference type="InterPro" id="IPR014748">
    <property type="entry name" value="Enoyl-CoA_hydra_C"/>
</dbReference>
<dbReference type="EMBL" id="QUSY01000183">
    <property type="protein sequence ID" value="RHY31823.1"/>
    <property type="molecule type" value="Genomic_DNA"/>
</dbReference>
<dbReference type="PANTHER" id="PTHR11941">
    <property type="entry name" value="ENOYL-COA HYDRATASE-RELATED"/>
    <property type="match status" value="1"/>
</dbReference>
<dbReference type="Gene3D" id="3.90.226.10">
    <property type="entry name" value="2-enoyl-CoA Hydratase, Chain A, domain 1"/>
    <property type="match status" value="3"/>
</dbReference>
<dbReference type="PANTHER" id="PTHR11941:SF173">
    <property type="entry name" value="3-HYDROXYBUTYRYL-COA DEHYDRATASE-LIKE PROTEIN, MITOCHONDRIAL"/>
    <property type="match status" value="1"/>
</dbReference>
<dbReference type="GO" id="GO:0005739">
    <property type="term" value="C:mitochondrion"/>
    <property type="evidence" value="ECO:0007669"/>
    <property type="project" value="TreeGrafter"/>
</dbReference>
<dbReference type="InterPro" id="IPR001753">
    <property type="entry name" value="Enoyl-CoA_hydra/iso"/>
</dbReference>
<dbReference type="Gene3D" id="1.10.12.10">
    <property type="entry name" value="Lyase 2-enoyl-coa Hydratase, Chain A, domain 2"/>
    <property type="match status" value="1"/>
</dbReference>
<reference evidence="4 5" key="1">
    <citation type="submission" date="2018-08" db="EMBL/GenBank/DDBJ databases">
        <title>Aphanomyces genome sequencing and annotation.</title>
        <authorList>
            <person name="Minardi D."/>
            <person name="Oidtmann B."/>
            <person name="Van Der Giezen M."/>
            <person name="Studholme D.J."/>
        </authorList>
    </citation>
    <scope>NUCLEOTIDE SEQUENCE [LARGE SCALE GENOMIC DNA]</scope>
    <source>
        <strain evidence="4 5">NJM0002</strain>
    </source>
</reference>
<accession>A0A418B1D9</accession>
<dbReference type="InterPro" id="IPR029045">
    <property type="entry name" value="ClpP/crotonase-like_dom_sf"/>
</dbReference>
<gene>
    <name evidence="4" type="ORF">DYB32_003140</name>
</gene>
<dbReference type="GO" id="GO:0006635">
    <property type="term" value="P:fatty acid beta-oxidation"/>
    <property type="evidence" value="ECO:0007669"/>
    <property type="project" value="TreeGrafter"/>
</dbReference>
<evidence type="ECO:0000256" key="2">
    <source>
        <dbReference type="ARBA" id="ARBA00023239"/>
    </source>
</evidence>
<evidence type="ECO:0000256" key="3">
    <source>
        <dbReference type="RuleBase" id="RU003707"/>
    </source>
</evidence>
<evidence type="ECO:0000313" key="5">
    <source>
        <dbReference type="Proteomes" id="UP000285060"/>
    </source>
</evidence>
<dbReference type="Proteomes" id="UP000285060">
    <property type="component" value="Unassembled WGS sequence"/>
</dbReference>
<evidence type="ECO:0008006" key="6">
    <source>
        <dbReference type="Google" id="ProtNLM"/>
    </source>
</evidence>
<evidence type="ECO:0000256" key="1">
    <source>
        <dbReference type="ARBA" id="ARBA00005254"/>
    </source>
</evidence>
<dbReference type="GO" id="GO:0016829">
    <property type="term" value="F:lyase activity"/>
    <property type="evidence" value="ECO:0007669"/>
    <property type="project" value="UniProtKB-KW"/>
</dbReference>
<sequence length="524" mass="57504">MSTDGLGKMRTQNQEARLVWKPDYELKFGLVPQEGDFHNHIITKASCGFCDRYGREGKSGIAGFPTIDGTDTSMGGMLPDGKRRRVGCKVWEAFRTDHIKRHLETEHPQKWAEYQNLSTEAKLRFFSQNPAPSSLDGSDIDLHRLPFQKIPSVTLEKVGTIAILKLNDPTRLNALTTDMGIRLEELVREIIDRVDEFSAVVLTGEGRVFSAGGDLAFLQARIQDTATRNSAIMRAYYERFMSLRKLPIPLIAALNGAALGEGMCISLFADARVIARDAKVGFTFVNLGLHPVLSGEEALIFGLATKIVDKEDVLKTALALAEEMTAGSSVATRTLLRTLRMQQDVGVEIALAREVDCQATSFSSADYQEGVNAVSEKRKPAFHAVTMRKFYGRFLSLRSLPVPLIAALNGPAIGAGMCISLFADARVVAKDAKLGFTFVHLGLHPEDVVAEAVKLAEEMTSGSSIATRSLLQTLRLKQDQGLDMALHREASSQAVCYATPDYREGVDAIASKRKPVFGPLEHYK</sequence>
<keyword evidence="5" id="KW-1185">Reference proteome</keyword>
<dbReference type="InterPro" id="IPR018376">
    <property type="entry name" value="Enoyl-CoA_hyd/isom_CS"/>
</dbReference>
<dbReference type="AlphaFoldDB" id="A0A418B1D9"/>
<dbReference type="CDD" id="cd06558">
    <property type="entry name" value="crotonase-like"/>
    <property type="match status" value="1"/>
</dbReference>
<proteinExistence type="inferred from homology"/>
<comment type="caution">
    <text evidence="4">The sequence shown here is derived from an EMBL/GenBank/DDBJ whole genome shotgun (WGS) entry which is preliminary data.</text>
</comment>
<organism evidence="4 5">
    <name type="scientific">Aphanomyces invadans</name>
    <dbReference type="NCBI Taxonomy" id="157072"/>
    <lineage>
        <taxon>Eukaryota</taxon>
        <taxon>Sar</taxon>
        <taxon>Stramenopiles</taxon>
        <taxon>Oomycota</taxon>
        <taxon>Saprolegniomycetes</taxon>
        <taxon>Saprolegniales</taxon>
        <taxon>Verrucalvaceae</taxon>
        <taxon>Aphanomyces</taxon>
    </lineage>
</organism>
<evidence type="ECO:0000313" key="4">
    <source>
        <dbReference type="EMBL" id="RHY31823.1"/>
    </source>
</evidence>
<dbReference type="VEuPathDB" id="FungiDB:H310_01322"/>
<dbReference type="Pfam" id="PF00378">
    <property type="entry name" value="ECH_1"/>
    <property type="match status" value="2"/>
</dbReference>
<comment type="similarity">
    <text evidence="1 3">Belongs to the enoyl-CoA hydratase/isomerase family.</text>
</comment>
<keyword evidence="2" id="KW-0456">Lyase</keyword>
<dbReference type="SUPFAM" id="SSF52096">
    <property type="entry name" value="ClpP/crotonase"/>
    <property type="match status" value="2"/>
</dbReference>